<evidence type="ECO:0000259" key="7">
    <source>
        <dbReference type="PROSITE" id="PS50975"/>
    </source>
</evidence>
<dbReference type="Pfam" id="PF02787">
    <property type="entry name" value="CPSase_L_D3"/>
    <property type="match status" value="1"/>
</dbReference>
<dbReference type="GO" id="GO:0046872">
    <property type="term" value="F:metal ion binding"/>
    <property type="evidence" value="ECO:0007669"/>
    <property type="project" value="InterPro"/>
</dbReference>
<evidence type="ECO:0000256" key="4">
    <source>
        <dbReference type="ARBA" id="ARBA00044063"/>
    </source>
</evidence>
<dbReference type="InterPro" id="IPR005483">
    <property type="entry name" value="CPSase_dom"/>
</dbReference>
<dbReference type="InterPro" id="IPR036897">
    <property type="entry name" value="CarbamoylP_synth_lsu_oligo_sf"/>
</dbReference>
<accession>A0A0F4LT47</accession>
<dbReference type="AlphaFoldDB" id="A0A0F4LT47"/>
<evidence type="ECO:0000256" key="2">
    <source>
        <dbReference type="ARBA" id="ARBA00022741"/>
    </source>
</evidence>
<evidence type="ECO:0000256" key="3">
    <source>
        <dbReference type="ARBA" id="ARBA00022840"/>
    </source>
</evidence>
<evidence type="ECO:0000313" key="8">
    <source>
        <dbReference type="EMBL" id="KJY61785.1"/>
    </source>
</evidence>
<dbReference type="GO" id="GO:0004088">
    <property type="term" value="F:carbamoyl-phosphate synthase (glutamine-hydrolyzing) activity"/>
    <property type="evidence" value="ECO:0007669"/>
    <property type="project" value="TreeGrafter"/>
</dbReference>
<keyword evidence="2 6" id="KW-0547">Nucleotide-binding</keyword>
<dbReference type="PANTHER" id="PTHR11405">
    <property type="entry name" value="CARBAMOYLTRANSFERASE FAMILY MEMBER"/>
    <property type="match status" value="1"/>
</dbReference>
<gene>
    <name evidence="8" type="ORF">JG30_08370</name>
</gene>
<sequence length="794" mass="90576">MTQNLLLMGTTTGLATSEKLEQEKALYIAWQLLTKRGYRVIFYTENREAFVNLRIDPQLLVVAEINLHNLKKVIQKFAIELILPTFSSFNTLLTIKSFMKTDFYQRHPVKLINLNTQTLKLTISHHALNTFLQNQGFRLIEHQLVPDFSAAQKFVIKQGFPVIIRSSNKEIKTYWNTISTIQQLQDFFEANPSNDGYEVERSINNFKEITMVIIGDKFANQAVVYSSEDVDPIGIHSTDSISVTPIFSISNTMYQRLRDAVLRLCHLLKIVGMCTFHLAVDEATNSFYILEISPLFQSKILPMIESLGYPLFEVVCEVGLGQRLQKVETLSGATINAAVELTPNHITARFPIWQTITQKDLVNNLGPRKTSTGAIIVNGNNLETVVMKGLKACNLQEAIFLKHLAASLSDEEIEVRLFTKNVQRIIAVCEALDRGFEIAEVQSFTKYNLTFLQTLQYLLQLSNQLQGQKGDLTLLIQAQEAGFDDQLLAQLWQITPQQIKQIRQQLRLNQIQQATPASFDIDQGAVLNYYSSYLQDPAKRPPNYQITLANEQNADVLSNYEMVMLTHRLIHHFQADGFSVAVRGNLLNNLDSLNQTDFYTDNLEVSNGLYNSKNILRLHFNTQEKHNQNYQLAIYNLWSYLHLWDAEPLQEVVFIQDQNQQLWLASPISSQLTQITPQRWEFVALSGKHQSQIVQQATAYIHQILPTVKFGTLFLKNDQVIQFLPGFTTNIGLTQEVNTNFINVLIHVLMGIDSSFANNKVGYFGRKVTIYRQKNGLYTSRIKYLTTQLSNASL</sequence>
<evidence type="ECO:0000256" key="5">
    <source>
        <dbReference type="ARBA" id="ARBA00047359"/>
    </source>
</evidence>
<evidence type="ECO:0000256" key="1">
    <source>
        <dbReference type="ARBA" id="ARBA00022598"/>
    </source>
</evidence>
<evidence type="ECO:0000256" key="6">
    <source>
        <dbReference type="PROSITE-ProRule" id="PRU00409"/>
    </source>
</evidence>
<dbReference type="RefSeq" id="WP_046316446.1">
    <property type="nucleotide sequence ID" value="NZ_JBHSZT010000001.1"/>
</dbReference>
<keyword evidence="9" id="KW-1185">Reference proteome</keyword>
<dbReference type="EMBL" id="JXJQ01000008">
    <property type="protein sequence ID" value="KJY61785.1"/>
    <property type="molecule type" value="Genomic_DNA"/>
</dbReference>
<evidence type="ECO:0000313" key="9">
    <source>
        <dbReference type="Proteomes" id="UP000033558"/>
    </source>
</evidence>
<keyword evidence="3 6" id="KW-0067">ATP-binding</keyword>
<reference evidence="8 9" key="1">
    <citation type="submission" date="2015-01" db="EMBL/GenBank/DDBJ databases">
        <title>Comparative genomics of the lactic acid bacteria isolated from the honey bee gut.</title>
        <authorList>
            <person name="Ellegaard K.M."/>
            <person name="Tamarit D."/>
            <person name="Javelind E."/>
            <person name="Olofsson T."/>
            <person name="Andersson S.G."/>
            <person name="Vasquez A."/>
        </authorList>
    </citation>
    <scope>NUCLEOTIDE SEQUENCE [LARGE SCALE GENOMIC DNA]</scope>
    <source>
        <strain evidence="8 9">Bin4</strain>
    </source>
</reference>
<comment type="caution">
    <text evidence="8">The sequence shown here is derived from an EMBL/GenBank/DDBJ whole genome shotgun (WGS) entry which is preliminary data.</text>
</comment>
<dbReference type="HOGENOM" id="CLU_353666_0_0_9"/>
<dbReference type="GO" id="GO:0004087">
    <property type="term" value="F:carbamoyl-phosphate synthase (ammonia) activity"/>
    <property type="evidence" value="ECO:0007669"/>
    <property type="project" value="UniProtKB-EC"/>
</dbReference>
<dbReference type="PANTHER" id="PTHR11405:SF53">
    <property type="entry name" value="CARBAMOYL-PHOSPHATE SYNTHASE [AMMONIA], MITOCHONDRIAL"/>
    <property type="match status" value="1"/>
</dbReference>
<dbReference type="Pfam" id="PF02786">
    <property type="entry name" value="CPSase_L_D2"/>
    <property type="match status" value="1"/>
</dbReference>
<organism evidence="8 9">
    <name type="scientific">Bombilactobacillus mellifer</name>
    <dbReference type="NCBI Taxonomy" id="1218492"/>
    <lineage>
        <taxon>Bacteria</taxon>
        <taxon>Bacillati</taxon>
        <taxon>Bacillota</taxon>
        <taxon>Bacilli</taxon>
        <taxon>Lactobacillales</taxon>
        <taxon>Lactobacillaceae</taxon>
        <taxon>Bombilactobacillus</taxon>
    </lineage>
</organism>
<dbReference type="GO" id="GO:0005524">
    <property type="term" value="F:ATP binding"/>
    <property type="evidence" value="ECO:0007669"/>
    <property type="project" value="UniProtKB-UniRule"/>
</dbReference>
<dbReference type="PATRIC" id="fig|1218492.5.peg.976"/>
<dbReference type="EC" id="6.3.4.16" evidence="4"/>
<proteinExistence type="predicted"/>
<dbReference type="PROSITE" id="PS50975">
    <property type="entry name" value="ATP_GRASP"/>
    <property type="match status" value="1"/>
</dbReference>
<protein>
    <recommendedName>
        <fullName evidence="4">carbamoyl-phosphate synthase (ammonia)</fullName>
        <ecNumber evidence="4">6.3.4.16</ecNumber>
    </recommendedName>
</protein>
<dbReference type="STRING" id="1218492.JG30_08370"/>
<dbReference type="GO" id="GO:0005737">
    <property type="term" value="C:cytoplasm"/>
    <property type="evidence" value="ECO:0007669"/>
    <property type="project" value="TreeGrafter"/>
</dbReference>
<dbReference type="InterPro" id="IPR005479">
    <property type="entry name" value="CPAse_ATP-bd"/>
</dbReference>
<dbReference type="PRINTS" id="PR00098">
    <property type="entry name" value="CPSASE"/>
</dbReference>
<dbReference type="InterPro" id="IPR011761">
    <property type="entry name" value="ATP-grasp"/>
</dbReference>
<dbReference type="Gene3D" id="1.10.1030.10">
    <property type="entry name" value="Carbamoyl-phosphate synthetase, large subunit oligomerisation domain"/>
    <property type="match status" value="1"/>
</dbReference>
<comment type="catalytic activity">
    <reaction evidence="5">
        <text>hydrogencarbonate + NH4(+) + 2 ATP = carbamoyl phosphate + 2 ADP + phosphate + 2 H(+)</text>
        <dbReference type="Rhea" id="RHEA:18029"/>
        <dbReference type="ChEBI" id="CHEBI:15378"/>
        <dbReference type="ChEBI" id="CHEBI:17544"/>
        <dbReference type="ChEBI" id="CHEBI:28938"/>
        <dbReference type="ChEBI" id="CHEBI:30616"/>
        <dbReference type="ChEBI" id="CHEBI:43474"/>
        <dbReference type="ChEBI" id="CHEBI:58228"/>
        <dbReference type="ChEBI" id="CHEBI:456216"/>
        <dbReference type="EC" id="6.3.4.16"/>
    </reaction>
</comment>
<dbReference type="Gene3D" id="3.30.470.20">
    <property type="entry name" value="ATP-grasp fold, B domain"/>
    <property type="match status" value="1"/>
</dbReference>
<dbReference type="GO" id="GO:0006541">
    <property type="term" value="P:glutamine metabolic process"/>
    <property type="evidence" value="ECO:0007669"/>
    <property type="project" value="TreeGrafter"/>
</dbReference>
<feature type="domain" description="ATP-grasp" evidence="7">
    <location>
        <begin position="129"/>
        <end position="320"/>
    </location>
</feature>
<name>A0A0F4LT47_9LACO</name>
<dbReference type="SMART" id="SM01096">
    <property type="entry name" value="CPSase_L_D3"/>
    <property type="match status" value="1"/>
</dbReference>
<dbReference type="SUPFAM" id="SSF56059">
    <property type="entry name" value="Glutathione synthetase ATP-binding domain-like"/>
    <property type="match status" value="1"/>
</dbReference>
<dbReference type="SUPFAM" id="SSF48108">
    <property type="entry name" value="Carbamoyl phosphate synthetase, large subunit connection domain"/>
    <property type="match status" value="1"/>
</dbReference>
<dbReference type="InterPro" id="IPR005480">
    <property type="entry name" value="CPSase_lsu_oligo"/>
</dbReference>
<dbReference type="Proteomes" id="UP000033558">
    <property type="component" value="Unassembled WGS sequence"/>
</dbReference>
<dbReference type="OrthoDB" id="9804197at2"/>
<keyword evidence="1" id="KW-0436">Ligase</keyword>